<dbReference type="EMBL" id="SNZG01000027">
    <property type="protein sequence ID" value="TDR36014.1"/>
    <property type="molecule type" value="Genomic_DNA"/>
</dbReference>
<organism evidence="9 11">
    <name type="scientific">Kurthia zopfii</name>
    <dbReference type="NCBI Taxonomy" id="1650"/>
    <lineage>
        <taxon>Bacteria</taxon>
        <taxon>Bacillati</taxon>
        <taxon>Bacillota</taxon>
        <taxon>Bacilli</taxon>
        <taxon>Bacillales</taxon>
        <taxon>Caryophanaceae</taxon>
        <taxon>Kurthia</taxon>
    </lineage>
</organism>
<comment type="caution">
    <text evidence="9">The sequence shown here is derived from an EMBL/GenBank/DDBJ whole genome shotgun (WGS) entry which is preliminary data.</text>
</comment>
<dbReference type="GO" id="GO:0004799">
    <property type="term" value="F:thymidylate synthase activity"/>
    <property type="evidence" value="ECO:0007669"/>
    <property type="project" value="UniProtKB-UniRule"/>
</dbReference>
<dbReference type="RefSeq" id="WP_109350207.1">
    <property type="nucleotide sequence ID" value="NZ_BJUE01000021.1"/>
</dbReference>
<keyword evidence="5 6" id="KW-0545">Nucleotide biosynthesis</keyword>
<keyword evidence="3 6" id="KW-0489">Methyltransferase</keyword>
<dbReference type="InterPro" id="IPR020940">
    <property type="entry name" value="Thymidylate_synthase_AS"/>
</dbReference>
<keyword evidence="4 6" id="KW-0808">Transferase</keyword>
<feature type="binding site" evidence="6">
    <location>
        <begin position="181"/>
        <end position="182"/>
    </location>
    <ligand>
        <name>dUMP</name>
        <dbReference type="ChEBI" id="CHEBI:246422"/>
        <note>ligand shared between dimeric partners</note>
    </ligand>
</feature>
<reference evidence="9 11" key="1">
    <citation type="submission" date="2018-06" db="EMBL/GenBank/DDBJ databases">
        <authorList>
            <consortium name="Pathogen Informatics"/>
            <person name="Doyle S."/>
        </authorList>
    </citation>
    <scope>NUCLEOTIDE SEQUENCE [LARGE SCALE GENOMIC DNA]</scope>
    <source>
        <strain evidence="9 11">NCTC10597</strain>
    </source>
</reference>
<feature type="binding site" evidence="6">
    <location>
        <position position="224"/>
    </location>
    <ligand>
        <name>(6R)-5,10-methylene-5,6,7,8-tetrahydrofolate</name>
        <dbReference type="ChEBI" id="CHEBI:15636"/>
    </ligand>
</feature>
<dbReference type="CDD" id="cd00351">
    <property type="entry name" value="TS_Pyrimidine_HMase"/>
    <property type="match status" value="1"/>
</dbReference>
<dbReference type="NCBIfam" id="NF002496">
    <property type="entry name" value="PRK01827.1-2"/>
    <property type="match status" value="1"/>
</dbReference>
<dbReference type="Pfam" id="PF00303">
    <property type="entry name" value="Thymidylat_synt"/>
    <property type="match status" value="1"/>
</dbReference>
<comment type="pathway">
    <text evidence="6">Pyrimidine metabolism; dTTP biosynthesis.</text>
</comment>
<dbReference type="GO" id="GO:0032259">
    <property type="term" value="P:methylation"/>
    <property type="evidence" value="ECO:0007669"/>
    <property type="project" value="UniProtKB-KW"/>
</dbReference>
<dbReference type="Gene3D" id="3.30.572.10">
    <property type="entry name" value="Thymidylate synthase/dCMP hydroxymethylase domain"/>
    <property type="match status" value="1"/>
</dbReference>
<evidence type="ECO:0000256" key="2">
    <source>
        <dbReference type="ARBA" id="ARBA00022490"/>
    </source>
</evidence>
<feature type="binding site" description="in other chain" evidence="6">
    <location>
        <begin position="221"/>
        <end position="224"/>
    </location>
    <ligand>
        <name>dUMP</name>
        <dbReference type="ChEBI" id="CHEBI:246422"/>
        <note>ligand shared between dimeric partners</note>
    </ligand>
</feature>
<protein>
    <recommendedName>
        <fullName evidence="1 6">Thymidylate synthase</fullName>
        <shortName evidence="6">TS</shortName>
        <shortName evidence="6">TSase</shortName>
        <ecNumber evidence="1 6">2.1.1.45</ecNumber>
    </recommendedName>
</protein>
<dbReference type="PANTHER" id="PTHR11548:SF9">
    <property type="entry name" value="THYMIDYLATE SYNTHASE"/>
    <property type="match status" value="1"/>
</dbReference>
<dbReference type="UniPathway" id="UPA00575"/>
<accession>A0A2U3AB48</accession>
<dbReference type="AlphaFoldDB" id="A0A2U3AB48"/>
<evidence type="ECO:0000259" key="8">
    <source>
        <dbReference type="Pfam" id="PF00303"/>
    </source>
</evidence>
<evidence type="ECO:0000313" key="10">
    <source>
        <dbReference type="EMBL" id="TDR36014.1"/>
    </source>
</evidence>
<feature type="domain" description="Thymidylate synthase/dCMP hydroxymethylase" evidence="8">
    <location>
        <begin position="8"/>
        <end position="319"/>
    </location>
</feature>
<dbReference type="InterPro" id="IPR045097">
    <property type="entry name" value="Thymidate_synth/dCMP_Mease"/>
</dbReference>
<comment type="subcellular location">
    <subcellularLocation>
        <location evidence="6">Cytoplasm</location>
    </subcellularLocation>
</comment>
<dbReference type="GO" id="GO:0006235">
    <property type="term" value="P:dTTP biosynthetic process"/>
    <property type="evidence" value="ECO:0007669"/>
    <property type="project" value="UniProtKB-UniRule"/>
</dbReference>
<dbReference type="NCBIfam" id="TIGR03284">
    <property type="entry name" value="thym_sym"/>
    <property type="match status" value="1"/>
</dbReference>
<feature type="binding site" evidence="6">
    <location>
        <position position="318"/>
    </location>
    <ligand>
        <name>(6R)-5,10-methylene-5,6,7,8-tetrahydrofolate</name>
        <dbReference type="ChEBI" id="CHEBI:15636"/>
    </ligand>
</feature>
<feature type="binding site" description="in other chain" evidence="6">
    <location>
        <position position="26"/>
    </location>
    <ligand>
        <name>dUMP</name>
        <dbReference type="ChEBI" id="CHEBI:246422"/>
        <note>ligand shared between dimeric partners</note>
    </ligand>
</feature>
<dbReference type="Proteomes" id="UP000254330">
    <property type="component" value="Unassembled WGS sequence"/>
</dbReference>
<dbReference type="GO" id="GO:0006231">
    <property type="term" value="P:dTMP biosynthetic process"/>
    <property type="evidence" value="ECO:0007669"/>
    <property type="project" value="UniProtKB-UniRule"/>
</dbReference>
<sequence>MINHVDEAYLKLCQYILDEGNAKGDRTGTGTWSTFGYQMRFDLQEGFPLLTTKKTAFRLIATELLWFLKGDTNVKTLIQQRNHIWDEWAFEKWVTSDEYEGPNMDHFGNRAAKDEQFAVIYKEQMSIFQEKILSDDDFAAKYGDLGPVYGKQWRSWPDAEGGTIDQIKNVIHSIKNNPNSRRHIVSAWNPAEVDDMALPPCHTLFQFYVADGKLSCQLYQRSADVFLGVPFNIASYALLTHLIAKECDLEVGEFIHTLGDAHIYKNHLDQVNEQLSREHRALPTLHLNEEKTSIFDYEMEDLKIEGYDPHPSIKAPIAV</sequence>
<feature type="active site" description="Nucleophile" evidence="6">
    <location>
        <position position="201"/>
    </location>
</feature>
<dbReference type="GO" id="GO:0005829">
    <property type="term" value="C:cytosol"/>
    <property type="evidence" value="ECO:0007669"/>
    <property type="project" value="TreeGrafter"/>
</dbReference>
<dbReference type="InterPro" id="IPR036926">
    <property type="entry name" value="Thymidate_synth/dCMP_Mease_sf"/>
</dbReference>
<reference evidence="10 12" key="2">
    <citation type="submission" date="2019-03" db="EMBL/GenBank/DDBJ databases">
        <title>Genomic Encyclopedia of Type Strains, Phase IV (KMG-IV): sequencing the most valuable type-strain genomes for metagenomic binning, comparative biology and taxonomic classification.</title>
        <authorList>
            <person name="Goeker M."/>
        </authorList>
    </citation>
    <scope>NUCLEOTIDE SEQUENCE [LARGE SCALE GENOMIC DNA]</scope>
    <source>
        <strain evidence="10 12">DSM 20580</strain>
    </source>
</reference>
<evidence type="ECO:0000256" key="4">
    <source>
        <dbReference type="ARBA" id="ARBA00022679"/>
    </source>
</evidence>
<evidence type="ECO:0000313" key="12">
    <source>
        <dbReference type="Proteomes" id="UP000294641"/>
    </source>
</evidence>
<dbReference type="SUPFAM" id="SSF55831">
    <property type="entry name" value="Thymidylate synthase/dCMP hydroxymethylase"/>
    <property type="match status" value="1"/>
</dbReference>
<comment type="similarity">
    <text evidence="6">Belongs to the thymidylate synthase family. Bacterial-type ThyA subfamily.</text>
</comment>
<dbReference type="EMBL" id="UGNP01000001">
    <property type="protein sequence ID" value="STX09468.1"/>
    <property type="molecule type" value="Genomic_DNA"/>
</dbReference>
<name>A0A2U3AB48_9BACL</name>
<comment type="subunit">
    <text evidence="6">Homodimer.</text>
</comment>
<evidence type="ECO:0000256" key="1">
    <source>
        <dbReference type="ARBA" id="ARBA00011947"/>
    </source>
</evidence>
<feature type="binding site" description="in other chain" evidence="6">
    <location>
        <position position="232"/>
    </location>
    <ligand>
        <name>dUMP</name>
        <dbReference type="ChEBI" id="CHEBI:246422"/>
        <note>ligand shared between dimeric partners</note>
    </ligand>
</feature>
<evidence type="ECO:0000256" key="6">
    <source>
        <dbReference type="HAMAP-Rule" id="MF_00008"/>
    </source>
</evidence>
<feature type="binding site" description="in other chain" evidence="6">
    <location>
        <begin position="262"/>
        <end position="264"/>
    </location>
    <ligand>
        <name>dUMP</name>
        <dbReference type="ChEBI" id="CHEBI:246422"/>
        <note>ligand shared between dimeric partners</note>
    </ligand>
</feature>
<keyword evidence="12" id="KW-1185">Reference proteome</keyword>
<keyword evidence="2 6" id="KW-0963">Cytoplasm</keyword>
<evidence type="ECO:0000256" key="5">
    <source>
        <dbReference type="ARBA" id="ARBA00022727"/>
    </source>
</evidence>
<dbReference type="InterPro" id="IPR000398">
    <property type="entry name" value="Thymidylate_synthase"/>
</dbReference>
<dbReference type="NCBIfam" id="NF002497">
    <property type="entry name" value="PRK01827.1-3"/>
    <property type="match status" value="1"/>
</dbReference>
<dbReference type="Proteomes" id="UP000294641">
    <property type="component" value="Unassembled WGS sequence"/>
</dbReference>
<comment type="catalytic activity">
    <reaction evidence="6">
        <text>dUMP + (6R)-5,10-methylene-5,6,7,8-tetrahydrofolate = 7,8-dihydrofolate + dTMP</text>
        <dbReference type="Rhea" id="RHEA:12104"/>
        <dbReference type="ChEBI" id="CHEBI:15636"/>
        <dbReference type="ChEBI" id="CHEBI:57451"/>
        <dbReference type="ChEBI" id="CHEBI:63528"/>
        <dbReference type="ChEBI" id="CHEBI:246422"/>
        <dbReference type="EC" id="2.1.1.45"/>
    </reaction>
</comment>
<evidence type="ECO:0000256" key="7">
    <source>
        <dbReference type="PROSITE-ProRule" id="PRU10016"/>
    </source>
</evidence>
<dbReference type="PRINTS" id="PR00108">
    <property type="entry name" value="THYMDSNTHASE"/>
</dbReference>
<dbReference type="HAMAP" id="MF_00008">
    <property type="entry name" value="Thymidy_synth_bact"/>
    <property type="match status" value="1"/>
</dbReference>
<dbReference type="OrthoDB" id="9774633at2"/>
<dbReference type="PROSITE" id="PS00091">
    <property type="entry name" value="THYMIDYLATE_SYNTHASE"/>
    <property type="match status" value="1"/>
</dbReference>
<comment type="function">
    <text evidence="6">Catalyzes the reductive methylation of 2'-deoxyuridine-5'-monophosphate (dUMP) to 2'-deoxythymidine-5'-monophosphate (dTMP) while utilizing 5,10-methylenetetrahydrofolate (mTHF) as the methyl donor and reductant in the reaction, yielding dihydrofolate (DHF) as a by-product. This enzymatic reaction provides an intracellular de novo source of dTMP, an essential precursor for DNA biosynthesis.</text>
</comment>
<evidence type="ECO:0000313" key="11">
    <source>
        <dbReference type="Proteomes" id="UP000254330"/>
    </source>
</evidence>
<dbReference type="InterPro" id="IPR023451">
    <property type="entry name" value="Thymidate_synth/dCMP_Mease_dom"/>
</dbReference>
<feature type="active site" evidence="7">
    <location>
        <position position="201"/>
    </location>
</feature>
<comment type="caution">
    <text evidence="6">Lacks conserved residue(s) required for the propagation of feature annotation.</text>
</comment>
<gene>
    <name evidence="6 9" type="primary">thyA</name>
    <name evidence="10" type="ORF">DFR61_12713</name>
    <name evidence="9" type="ORF">NCTC10597_01143</name>
</gene>
<dbReference type="EC" id="2.1.1.45" evidence="1 6"/>
<dbReference type="PANTHER" id="PTHR11548">
    <property type="entry name" value="THYMIDYLATE SYNTHASE 1"/>
    <property type="match status" value="1"/>
</dbReference>
<proteinExistence type="inferred from homology"/>
<evidence type="ECO:0000313" key="9">
    <source>
        <dbReference type="EMBL" id="STX09468.1"/>
    </source>
</evidence>
<evidence type="ECO:0000256" key="3">
    <source>
        <dbReference type="ARBA" id="ARBA00022603"/>
    </source>
</evidence>